<dbReference type="AlphaFoldDB" id="A0A8H6FK23"/>
<evidence type="ECO:0000313" key="5">
    <source>
        <dbReference type="Proteomes" id="UP000593566"/>
    </source>
</evidence>
<sequence length="540" mass="58932">MAMNSAGSVPALLERLSSLAPLIEEICSIGGTPSVSLGVIDPILGFYLANYGYRDVEHGIKADSDTVYGLGSLTKAFTSAGIGSLVSDGKLRWDTKVCELLSDIDSVVPVFNDQATIVDLLAHRTSIARPNEIWYGAGGELLLSNDQSIPTFNSLLPISQFRGAFRYSNWGYTLAGDVIERLSGVGYSSYLESRILDPLDMKRTSADRERVRDDNVASPYAALDNASFHPLPVPKACDGSIMNGAQGMRGTVNDLLKWCAALMEAQRGDLASPAASADASPLRGIATQMSSHIAISMPQYRETSYGLGWARTQLPGTLGSIGCNGMFVKQMPTIGPATQQQQHLVLYHQGSLAGYTSALLLLPETRHAIVVLTNSIGLGDCADWISQLILETVLDNRRHDFPTLAREAARGNIRFNEAIGKSLDHPPSTARGPPRPWRAYAGRYHNSVGNFRLDVGVKDGRALEVRFQGRNSQAWRLRHYDADTFVWFTSRDDLARRAKFTYAGEEIYRITFAGAEGGPADFLSWKHDPDLEAPEVFVRS</sequence>
<dbReference type="PANTHER" id="PTHR46825:SF14">
    <property type="entry name" value="BETA-LACTAMASE-RELATED DOMAIN-CONTAINING PROTEIN"/>
    <property type="match status" value="1"/>
</dbReference>
<dbReference type="PANTHER" id="PTHR46825">
    <property type="entry name" value="D-ALANYL-D-ALANINE-CARBOXYPEPTIDASE/ENDOPEPTIDASE AMPH"/>
    <property type="match status" value="1"/>
</dbReference>
<evidence type="ECO:0000259" key="3">
    <source>
        <dbReference type="Pfam" id="PF11954"/>
    </source>
</evidence>
<dbReference type="Proteomes" id="UP000593566">
    <property type="component" value="Unassembled WGS sequence"/>
</dbReference>
<dbReference type="Gene3D" id="2.40.128.600">
    <property type="match status" value="1"/>
</dbReference>
<organism evidence="4 5">
    <name type="scientific">Letharia lupina</name>
    <dbReference type="NCBI Taxonomy" id="560253"/>
    <lineage>
        <taxon>Eukaryota</taxon>
        <taxon>Fungi</taxon>
        <taxon>Dikarya</taxon>
        <taxon>Ascomycota</taxon>
        <taxon>Pezizomycotina</taxon>
        <taxon>Lecanoromycetes</taxon>
        <taxon>OSLEUM clade</taxon>
        <taxon>Lecanoromycetidae</taxon>
        <taxon>Lecanorales</taxon>
        <taxon>Lecanorineae</taxon>
        <taxon>Parmeliaceae</taxon>
        <taxon>Letharia</taxon>
    </lineage>
</organism>
<accession>A0A8H6FK23</accession>
<evidence type="ECO:0000259" key="2">
    <source>
        <dbReference type="Pfam" id="PF00144"/>
    </source>
</evidence>
<dbReference type="Gene3D" id="3.40.710.10">
    <property type="entry name" value="DD-peptidase/beta-lactamase superfamily"/>
    <property type="match status" value="1"/>
</dbReference>
<comment type="caution">
    <text evidence="4">The sequence shown here is derived from an EMBL/GenBank/DDBJ whole genome shotgun (WGS) entry which is preliminary data.</text>
</comment>
<dbReference type="RefSeq" id="XP_037157198.1">
    <property type="nucleotide sequence ID" value="XM_037295197.1"/>
</dbReference>
<dbReference type="GeneID" id="59332687"/>
<dbReference type="InterPro" id="IPR001466">
    <property type="entry name" value="Beta-lactam-related"/>
</dbReference>
<dbReference type="InterPro" id="IPR012338">
    <property type="entry name" value="Beta-lactam/transpept-like"/>
</dbReference>
<gene>
    <name evidence="4" type="ORF">HO133_004278</name>
</gene>
<dbReference type="Pfam" id="PF11954">
    <property type="entry name" value="DUF3471"/>
    <property type="match status" value="1"/>
</dbReference>
<name>A0A8H6FK23_9LECA</name>
<dbReference type="InterPro" id="IPR050491">
    <property type="entry name" value="AmpC-like"/>
</dbReference>
<protein>
    <submittedName>
        <fullName evidence="4">Uncharacterized protein</fullName>
    </submittedName>
</protein>
<feature type="domain" description="Beta-lactamase-related" evidence="2">
    <location>
        <begin position="30"/>
        <end position="376"/>
    </location>
</feature>
<comment type="similarity">
    <text evidence="1">Belongs to the peptidase S12 family.</text>
</comment>
<evidence type="ECO:0000313" key="4">
    <source>
        <dbReference type="EMBL" id="KAF6229941.1"/>
    </source>
</evidence>
<proteinExistence type="inferred from homology"/>
<dbReference type="InterPro" id="IPR021860">
    <property type="entry name" value="Peptidase_S12_Pab87-rel_C"/>
</dbReference>
<keyword evidence="5" id="KW-1185">Reference proteome</keyword>
<dbReference type="SUPFAM" id="SSF56601">
    <property type="entry name" value="beta-lactamase/transpeptidase-like"/>
    <property type="match status" value="1"/>
</dbReference>
<feature type="domain" description="Peptidase S12 Pab87-related C-terminal" evidence="3">
    <location>
        <begin position="431"/>
        <end position="530"/>
    </location>
</feature>
<dbReference type="EMBL" id="JACCJB010000002">
    <property type="protein sequence ID" value="KAF6229941.1"/>
    <property type="molecule type" value="Genomic_DNA"/>
</dbReference>
<dbReference type="Pfam" id="PF00144">
    <property type="entry name" value="Beta-lactamase"/>
    <property type="match status" value="1"/>
</dbReference>
<evidence type="ECO:0000256" key="1">
    <source>
        <dbReference type="ARBA" id="ARBA00038215"/>
    </source>
</evidence>
<reference evidence="4 5" key="1">
    <citation type="journal article" date="2020" name="Genomics">
        <title>Complete, high-quality genomes from long-read metagenomic sequencing of two wolf lichen thalli reveals enigmatic genome architecture.</title>
        <authorList>
            <person name="McKenzie S.K."/>
            <person name="Walston R.F."/>
            <person name="Allen J.L."/>
        </authorList>
    </citation>
    <scope>NUCLEOTIDE SEQUENCE [LARGE SCALE GENOMIC DNA]</scope>
    <source>
        <strain evidence="4">WasteWater1</strain>
    </source>
</reference>